<dbReference type="EMBL" id="CAACVS010000532">
    <property type="protein sequence ID" value="VEU43316.1"/>
    <property type="molecule type" value="Genomic_DNA"/>
</dbReference>
<dbReference type="SUPFAM" id="SSF103473">
    <property type="entry name" value="MFS general substrate transporter"/>
    <property type="match status" value="1"/>
</dbReference>
<organism evidence="3 4">
    <name type="scientific">Pseudo-nitzschia multistriata</name>
    <dbReference type="NCBI Taxonomy" id="183589"/>
    <lineage>
        <taxon>Eukaryota</taxon>
        <taxon>Sar</taxon>
        <taxon>Stramenopiles</taxon>
        <taxon>Ochrophyta</taxon>
        <taxon>Bacillariophyta</taxon>
        <taxon>Bacillariophyceae</taxon>
        <taxon>Bacillariophycidae</taxon>
        <taxon>Bacillariales</taxon>
        <taxon>Bacillariaceae</taxon>
        <taxon>Pseudo-nitzschia</taxon>
    </lineage>
</organism>
<evidence type="ECO:0000313" key="4">
    <source>
        <dbReference type="Proteomes" id="UP000291116"/>
    </source>
</evidence>
<accession>A0A448ZMP8</accession>
<proteinExistence type="predicted"/>
<evidence type="ECO:0000256" key="2">
    <source>
        <dbReference type="SAM" id="Phobius"/>
    </source>
</evidence>
<evidence type="ECO:0000313" key="3">
    <source>
        <dbReference type="EMBL" id="VEU43316.1"/>
    </source>
</evidence>
<feature type="region of interest" description="Disordered" evidence="1">
    <location>
        <begin position="130"/>
        <end position="156"/>
    </location>
</feature>
<dbReference type="Proteomes" id="UP000291116">
    <property type="component" value="Unassembled WGS sequence"/>
</dbReference>
<dbReference type="AlphaFoldDB" id="A0A448ZMP8"/>
<keyword evidence="2" id="KW-0472">Membrane</keyword>
<reference evidence="3 4" key="1">
    <citation type="submission" date="2019-01" db="EMBL/GenBank/DDBJ databases">
        <authorList>
            <person name="Ferrante I. M."/>
        </authorList>
    </citation>
    <scope>NUCLEOTIDE SEQUENCE [LARGE SCALE GENOMIC DNA]</scope>
    <source>
        <strain evidence="3 4">B856</strain>
    </source>
</reference>
<keyword evidence="4" id="KW-1185">Reference proteome</keyword>
<keyword evidence="2" id="KW-0812">Transmembrane</keyword>
<name>A0A448ZMP8_9STRA</name>
<sequence>MSMGYLYVVLVVGALVLEEVPAHYSYVWAFLVGAGVGWFYTTEYLFFSTSLPRGQEAELSGFFIFCTQILVWLPPLVFTLLNEINVRQKYGVVATSSFFLVAIGLLMLTSSWDEIVEEAKSGVAKAADIDNDTKRKPDGGDDDVNDCRNEQDVDGG</sequence>
<feature type="transmembrane region" description="Helical" evidence="2">
    <location>
        <begin position="59"/>
        <end position="78"/>
    </location>
</feature>
<feature type="transmembrane region" description="Helical" evidence="2">
    <location>
        <begin position="26"/>
        <end position="47"/>
    </location>
</feature>
<dbReference type="OrthoDB" id="44245at2759"/>
<evidence type="ECO:0000256" key="1">
    <source>
        <dbReference type="SAM" id="MobiDB-lite"/>
    </source>
</evidence>
<feature type="transmembrane region" description="Helical" evidence="2">
    <location>
        <begin position="90"/>
        <end position="108"/>
    </location>
</feature>
<protein>
    <recommendedName>
        <fullName evidence="5">Major facilitator superfamily (MFS) profile domain-containing protein</fullName>
    </recommendedName>
</protein>
<keyword evidence="2" id="KW-1133">Transmembrane helix</keyword>
<gene>
    <name evidence="3" type="ORF">PSNMU_V1.4_AUG-EV-PASAV3_0102270</name>
</gene>
<dbReference type="InterPro" id="IPR036259">
    <property type="entry name" value="MFS_trans_sf"/>
</dbReference>
<evidence type="ECO:0008006" key="5">
    <source>
        <dbReference type="Google" id="ProtNLM"/>
    </source>
</evidence>